<dbReference type="RefSeq" id="WP_124696608.1">
    <property type="nucleotide sequence ID" value="NZ_JBHUFE010000036.1"/>
</dbReference>
<organism evidence="1 2">
    <name type="scientific">Paenibacillus rhizophilus</name>
    <dbReference type="NCBI Taxonomy" id="1850366"/>
    <lineage>
        <taxon>Bacteria</taxon>
        <taxon>Bacillati</taxon>
        <taxon>Bacillota</taxon>
        <taxon>Bacilli</taxon>
        <taxon>Bacillales</taxon>
        <taxon>Paenibacillaceae</taxon>
        <taxon>Paenibacillus</taxon>
    </lineage>
</organism>
<reference evidence="1 2" key="1">
    <citation type="submission" date="2018-11" db="EMBL/GenBank/DDBJ databases">
        <title>Genome sequence of strain 7197.</title>
        <authorList>
            <person name="Gao J."/>
            <person name="Sun J."/>
        </authorList>
    </citation>
    <scope>NUCLEOTIDE SEQUENCE [LARGE SCALE GENOMIC DNA]</scope>
    <source>
        <strain evidence="1 2">7197</strain>
    </source>
</reference>
<dbReference type="OrthoDB" id="2666955at2"/>
<dbReference type="Proteomes" id="UP000282529">
    <property type="component" value="Unassembled WGS sequence"/>
</dbReference>
<dbReference type="AlphaFoldDB" id="A0A3N9P1I1"/>
<gene>
    <name evidence="1" type="ORF">EH198_16470</name>
</gene>
<name>A0A3N9P1I1_9BACL</name>
<sequence length="71" mass="8304">MINWIKYDPANPPTHDMEYLVIEEDEPESMICTAYKHRDPEIWITCHDHVVLPKVTHYAPINLPGEDTSNE</sequence>
<accession>A0A3N9P1I1</accession>
<proteinExistence type="predicted"/>
<dbReference type="EMBL" id="RQPI01000010">
    <property type="protein sequence ID" value="RQW10028.1"/>
    <property type="molecule type" value="Genomic_DNA"/>
</dbReference>
<protein>
    <recommendedName>
        <fullName evidence="3">DUF551 domain-containing protein</fullName>
    </recommendedName>
</protein>
<evidence type="ECO:0000313" key="2">
    <source>
        <dbReference type="Proteomes" id="UP000282529"/>
    </source>
</evidence>
<keyword evidence="2" id="KW-1185">Reference proteome</keyword>
<evidence type="ECO:0000313" key="1">
    <source>
        <dbReference type="EMBL" id="RQW10028.1"/>
    </source>
</evidence>
<evidence type="ECO:0008006" key="3">
    <source>
        <dbReference type="Google" id="ProtNLM"/>
    </source>
</evidence>
<comment type="caution">
    <text evidence="1">The sequence shown here is derived from an EMBL/GenBank/DDBJ whole genome shotgun (WGS) entry which is preliminary data.</text>
</comment>